<evidence type="ECO:0000313" key="6">
    <source>
        <dbReference type="Proteomes" id="UP000463857"/>
    </source>
</evidence>
<protein>
    <submittedName>
        <fullName evidence="5">Sugar kinase</fullName>
    </submittedName>
</protein>
<comment type="similarity">
    <text evidence="1">Belongs to the carbohydrate kinase PfkB family.</text>
</comment>
<name>A0A7L4YKM5_9ACTN</name>
<dbReference type="CDD" id="cd01166">
    <property type="entry name" value="KdgK"/>
    <property type="match status" value="1"/>
</dbReference>
<evidence type="ECO:0000256" key="2">
    <source>
        <dbReference type="ARBA" id="ARBA00022679"/>
    </source>
</evidence>
<evidence type="ECO:0000313" key="5">
    <source>
        <dbReference type="EMBL" id="QHB99617.1"/>
    </source>
</evidence>
<organism evidence="5 6">
    <name type="scientific">Epidermidibacterium keratini</name>
    <dbReference type="NCBI Taxonomy" id="1891644"/>
    <lineage>
        <taxon>Bacteria</taxon>
        <taxon>Bacillati</taxon>
        <taxon>Actinomycetota</taxon>
        <taxon>Actinomycetes</taxon>
        <taxon>Sporichthyales</taxon>
        <taxon>Sporichthyaceae</taxon>
        <taxon>Epidermidibacterium</taxon>
    </lineage>
</organism>
<dbReference type="Gene3D" id="3.40.1190.20">
    <property type="match status" value="1"/>
</dbReference>
<evidence type="ECO:0000256" key="3">
    <source>
        <dbReference type="ARBA" id="ARBA00022777"/>
    </source>
</evidence>
<keyword evidence="2" id="KW-0808">Transferase</keyword>
<dbReference type="Pfam" id="PF00294">
    <property type="entry name" value="PfkB"/>
    <property type="match status" value="1"/>
</dbReference>
<dbReference type="InterPro" id="IPR011611">
    <property type="entry name" value="PfkB_dom"/>
</dbReference>
<dbReference type="RefSeq" id="WP_159543355.1">
    <property type="nucleotide sequence ID" value="NZ_CP047156.1"/>
</dbReference>
<dbReference type="Proteomes" id="UP000463857">
    <property type="component" value="Chromosome"/>
</dbReference>
<dbReference type="InterPro" id="IPR029056">
    <property type="entry name" value="Ribokinase-like"/>
</dbReference>
<sequence>MALCLGEGMVVLHAPPAMRGARPDSLDLSVGGAEANVASGLAALGLATTWVSRLGRDPFGSYVEQDLRARGVAVVVEYDEDRPTGAYVKEQGVSGSRMHYYRTGSAATGMTADLFAQPEVAAALRASRLVHTSGITAGILPEDSTVLPALISARDEDGFTLSVDLNWRPALWRGRSLEPLLHLLRAADVLLLGADEALAALGTAEPEALRELVGHRPRIVLKEADHVATDISPMGRRTTVPALKVDVVEAVGAGDGFAAGYLYGLLTDRDITSSLRLGHLVAASVLAEVGDHVTGLPEPQIRERLLGASDAEWSAIRVDSEGLHWPGVVTVGGER</sequence>
<dbReference type="InterPro" id="IPR052700">
    <property type="entry name" value="Carb_kinase_PfkB-like"/>
</dbReference>
<keyword evidence="6" id="KW-1185">Reference proteome</keyword>
<dbReference type="EMBL" id="CP047156">
    <property type="protein sequence ID" value="QHB99617.1"/>
    <property type="molecule type" value="Genomic_DNA"/>
</dbReference>
<dbReference type="PANTHER" id="PTHR43320:SF2">
    <property type="entry name" value="2-DEHYDRO-3-DEOXYGLUCONOKINASE_2-DEHYDRO-3-DEOXYGALACTONOKINASE"/>
    <property type="match status" value="1"/>
</dbReference>
<evidence type="ECO:0000259" key="4">
    <source>
        <dbReference type="Pfam" id="PF00294"/>
    </source>
</evidence>
<proteinExistence type="inferred from homology"/>
<dbReference type="AlphaFoldDB" id="A0A7L4YKM5"/>
<accession>A0A7L4YKM5</accession>
<dbReference type="KEGG" id="eke:EK0264_04495"/>
<dbReference type="GO" id="GO:0016301">
    <property type="term" value="F:kinase activity"/>
    <property type="evidence" value="ECO:0007669"/>
    <property type="project" value="UniProtKB-KW"/>
</dbReference>
<evidence type="ECO:0000256" key="1">
    <source>
        <dbReference type="ARBA" id="ARBA00010688"/>
    </source>
</evidence>
<dbReference type="OrthoDB" id="9808601at2"/>
<feature type="domain" description="Carbohydrate kinase PfkB" evidence="4">
    <location>
        <begin position="8"/>
        <end position="291"/>
    </location>
</feature>
<gene>
    <name evidence="5" type="ORF">EK0264_04495</name>
</gene>
<dbReference type="PANTHER" id="PTHR43320">
    <property type="entry name" value="SUGAR KINASE"/>
    <property type="match status" value="1"/>
</dbReference>
<dbReference type="SUPFAM" id="SSF53613">
    <property type="entry name" value="Ribokinase-like"/>
    <property type="match status" value="1"/>
</dbReference>
<reference evidence="5 6" key="1">
    <citation type="journal article" date="2018" name="Int. J. Syst. Evol. Microbiol.">
        <title>Epidermidibacterium keratini gen. nov., sp. nov., a member of the family Sporichthyaceae, isolated from keratin epidermis.</title>
        <authorList>
            <person name="Lee D.G."/>
            <person name="Trujillo M.E."/>
            <person name="Kang S."/>
            <person name="Nam J.J."/>
            <person name="Kim Y.J."/>
        </authorList>
    </citation>
    <scope>NUCLEOTIDE SEQUENCE [LARGE SCALE GENOMIC DNA]</scope>
    <source>
        <strain evidence="5 6">EPI-7</strain>
    </source>
</reference>
<dbReference type="InParanoid" id="A0A7L4YKM5"/>
<keyword evidence="3 5" id="KW-0418">Kinase</keyword>